<gene>
    <name evidence="8" type="ORF">E4021_16335</name>
</gene>
<dbReference type="GO" id="GO:0019752">
    <property type="term" value="P:carboxylic acid metabolic process"/>
    <property type="evidence" value="ECO:0007669"/>
    <property type="project" value="InterPro"/>
</dbReference>
<dbReference type="AlphaFoldDB" id="A0A4S4NBV6"/>
<dbReference type="Gene3D" id="3.90.1150.10">
    <property type="entry name" value="Aspartate Aminotransferase, domain 1"/>
    <property type="match status" value="1"/>
</dbReference>
<name>A0A4S4NBV6_9BACT</name>
<dbReference type="InterPro" id="IPR015424">
    <property type="entry name" value="PyrdxlP-dep_Trfase"/>
</dbReference>
<keyword evidence="5 7" id="KW-0456">Lyase</keyword>
<protein>
    <submittedName>
        <fullName evidence="8">Aspartate aminotransferase family protein</fullName>
    </submittedName>
</protein>
<dbReference type="SUPFAM" id="SSF53383">
    <property type="entry name" value="PLP-dependent transferases"/>
    <property type="match status" value="1"/>
</dbReference>
<dbReference type="PRINTS" id="PR00800">
    <property type="entry name" value="YHDCRBOXLASE"/>
</dbReference>
<comment type="cofactor">
    <cofactor evidence="1 6 7">
        <name>pyridoxal 5'-phosphate</name>
        <dbReference type="ChEBI" id="CHEBI:597326"/>
    </cofactor>
</comment>
<dbReference type="GO" id="GO:0008483">
    <property type="term" value="F:transaminase activity"/>
    <property type="evidence" value="ECO:0007669"/>
    <property type="project" value="UniProtKB-KW"/>
</dbReference>
<dbReference type="InterPro" id="IPR002129">
    <property type="entry name" value="PyrdxlP-dep_de-COase"/>
</dbReference>
<feature type="modified residue" description="N6-(pyridoxal phosphate)lysine" evidence="6">
    <location>
        <position position="331"/>
    </location>
</feature>
<evidence type="ECO:0000256" key="5">
    <source>
        <dbReference type="ARBA" id="ARBA00023239"/>
    </source>
</evidence>
<dbReference type="Pfam" id="PF00282">
    <property type="entry name" value="Pyridoxal_deC"/>
    <property type="match status" value="1"/>
</dbReference>
<evidence type="ECO:0000256" key="7">
    <source>
        <dbReference type="RuleBase" id="RU000382"/>
    </source>
</evidence>
<dbReference type="EMBL" id="SRSF01000012">
    <property type="protein sequence ID" value="THH35491.1"/>
    <property type="molecule type" value="Genomic_DNA"/>
</dbReference>
<dbReference type="InterPro" id="IPR015421">
    <property type="entry name" value="PyrdxlP-dep_Trfase_major"/>
</dbReference>
<dbReference type="GO" id="GO:0006520">
    <property type="term" value="P:amino acid metabolic process"/>
    <property type="evidence" value="ECO:0007669"/>
    <property type="project" value="InterPro"/>
</dbReference>
<dbReference type="RefSeq" id="WP_136460454.1">
    <property type="nucleotide sequence ID" value="NZ_SRSF01000012.1"/>
</dbReference>
<dbReference type="Proteomes" id="UP000308528">
    <property type="component" value="Unassembled WGS sequence"/>
</dbReference>
<reference evidence="8 9" key="1">
    <citation type="submission" date="2019-04" db="EMBL/GenBank/DDBJ databases">
        <title>Lewinella litorea sp. nov., isolated from a marine sand.</title>
        <authorList>
            <person name="Yoon J.-H."/>
        </authorList>
    </citation>
    <scope>NUCLEOTIDE SEQUENCE [LARGE SCALE GENOMIC DNA]</scope>
    <source>
        <strain evidence="8 9">HSMS-39</strain>
    </source>
</reference>
<keyword evidence="8" id="KW-0808">Transferase</keyword>
<dbReference type="GO" id="GO:0030170">
    <property type="term" value="F:pyridoxal phosphate binding"/>
    <property type="evidence" value="ECO:0007669"/>
    <property type="project" value="InterPro"/>
</dbReference>
<keyword evidence="4 6" id="KW-0663">Pyridoxal phosphate</keyword>
<keyword evidence="8" id="KW-0032">Aminotransferase</keyword>
<organism evidence="8 9">
    <name type="scientific">Neolewinella litorea</name>
    <dbReference type="NCBI Taxonomy" id="2562452"/>
    <lineage>
        <taxon>Bacteria</taxon>
        <taxon>Pseudomonadati</taxon>
        <taxon>Bacteroidota</taxon>
        <taxon>Saprospiria</taxon>
        <taxon>Saprospirales</taxon>
        <taxon>Lewinellaceae</taxon>
        <taxon>Neolewinella</taxon>
    </lineage>
</organism>
<evidence type="ECO:0000256" key="3">
    <source>
        <dbReference type="ARBA" id="ARBA00022793"/>
    </source>
</evidence>
<keyword evidence="9" id="KW-1185">Reference proteome</keyword>
<comment type="similarity">
    <text evidence="2 7">Belongs to the group II decarboxylase family.</text>
</comment>
<evidence type="ECO:0000256" key="6">
    <source>
        <dbReference type="PIRSR" id="PIRSR602129-50"/>
    </source>
</evidence>
<sequence length="513" mass="56184">MPHATSGSVPGTSPLFSDRDSLPDLLAAVLEESTHFLTTLPQRRAGARVPFAEQLPPTQFRGGFIRGTQLIYDQEFGEGRGAIATLRHCIRRFDEVVVASSSPRYLGYVTGGVTPAALAGDWLASVYDQNPQGLKWFGDASGRIEYETIRLLRELLGLPVEFHGGFVTGATMSNFTCLATARQWVGDREGHDVARDGLHRKIRVYAATPHSSAVKALAMLGMGTAALVPVATLPGREAMDVDDLARLLALHPDEPSIVIASGGTVNTADFDDFRAIAALREQHPFWLHIDAAFGGFAALLPAQDDPARDQYPGGRLQAWEEADSITVDNHKWLNVPYDSGTWFVRKSHEALQTAAFRNGNAAYLGVGSADYNYLNLGPENSRRLRALPVWFTLRAYGAAGYRDIVTRCVAAAHELGEKLSAHDDFELLAPVRLNVVAFAPRQGDAQLVRQYLQRLNDNGRYFLSPVTLNGRSGLRAAFVNWQISDREVRWLFSELQQTLLAVTSPAPANPPKN</sequence>
<evidence type="ECO:0000256" key="2">
    <source>
        <dbReference type="ARBA" id="ARBA00009533"/>
    </source>
</evidence>
<dbReference type="InterPro" id="IPR010977">
    <property type="entry name" value="Aromatic_deC"/>
</dbReference>
<keyword evidence="3" id="KW-0210">Decarboxylase</keyword>
<evidence type="ECO:0000313" key="8">
    <source>
        <dbReference type="EMBL" id="THH35491.1"/>
    </source>
</evidence>
<evidence type="ECO:0000256" key="4">
    <source>
        <dbReference type="ARBA" id="ARBA00022898"/>
    </source>
</evidence>
<dbReference type="GO" id="GO:0016831">
    <property type="term" value="F:carboxy-lyase activity"/>
    <property type="evidence" value="ECO:0007669"/>
    <property type="project" value="UniProtKB-KW"/>
</dbReference>
<proteinExistence type="inferred from homology"/>
<dbReference type="Gene3D" id="3.40.640.10">
    <property type="entry name" value="Type I PLP-dependent aspartate aminotransferase-like (Major domain)"/>
    <property type="match status" value="1"/>
</dbReference>
<comment type="caution">
    <text evidence="8">The sequence shown here is derived from an EMBL/GenBank/DDBJ whole genome shotgun (WGS) entry which is preliminary data.</text>
</comment>
<evidence type="ECO:0000256" key="1">
    <source>
        <dbReference type="ARBA" id="ARBA00001933"/>
    </source>
</evidence>
<dbReference type="PANTHER" id="PTHR11999">
    <property type="entry name" value="GROUP II PYRIDOXAL-5-PHOSPHATE DECARBOXYLASE"/>
    <property type="match status" value="1"/>
</dbReference>
<dbReference type="OrthoDB" id="9803665at2"/>
<evidence type="ECO:0000313" key="9">
    <source>
        <dbReference type="Proteomes" id="UP000308528"/>
    </source>
</evidence>
<dbReference type="PANTHER" id="PTHR11999:SF70">
    <property type="entry name" value="MIP05841P"/>
    <property type="match status" value="1"/>
</dbReference>
<dbReference type="InterPro" id="IPR015422">
    <property type="entry name" value="PyrdxlP-dep_Trfase_small"/>
</dbReference>
<accession>A0A4S4NBV6</accession>